<dbReference type="Proteomes" id="UP001392318">
    <property type="component" value="Unassembled WGS sequence"/>
</dbReference>
<proteinExistence type="predicted"/>
<evidence type="ECO:0000313" key="1">
    <source>
        <dbReference type="EMBL" id="MEM5406354.1"/>
    </source>
</evidence>
<protein>
    <submittedName>
        <fullName evidence="1">GSU2403 family nucleotidyltransferase fold protein</fullName>
    </submittedName>
</protein>
<accession>A0ACC6RXQ5</accession>
<evidence type="ECO:0000313" key="2">
    <source>
        <dbReference type="Proteomes" id="UP001392318"/>
    </source>
</evidence>
<comment type="caution">
    <text evidence="1">The sequence shown here is derived from an EMBL/GenBank/DDBJ whole genome shotgun (WGS) entry which is preliminary data.</text>
</comment>
<name>A0ACC6RXQ5_9BURK</name>
<keyword evidence="2" id="KW-1185">Reference proteome</keyword>
<organism evidence="1 2">
    <name type="scientific">Paraburkholderia unamae</name>
    <dbReference type="NCBI Taxonomy" id="219649"/>
    <lineage>
        <taxon>Bacteria</taxon>
        <taxon>Pseudomonadati</taxon>
        <taxon>Pseudomonadota</taxon>
        <taxon>Betaproteobacteria</taxon>
        <taxon>Burkholderiales</taxon>
        <taxon>Burkholderiaceae</taxon>
        <taxon>Paraburkholderia</taxon>
    </lineage>
</organism>
<gene>
    <name evidence="1" type="ORF">VSR83_41425</name>
</gene>
<reference evidence="1" key="1">
    <citation type="submission" date="2024-01" db="EMBL/GenBank/DDBJ databases">
        <title>The diversity of rhizobia nodulating Mimosa spp. in eleven states of Brazil covering several biomes is determined by host plant, location, and edaphic factors.</title>
        <authorList>
            <person name="Rouws L."/>
            <person name="Barauna A."/>
            <person name="Beukes C."/>
            <person name="De Faria S.M."/>
            <person name="Gross E."/>
            <person name="Dos Reis Junior F.B."/>
            <person name="Simon M."/>
            <person name="Maluk M."/>
            <person name="Odee D.W."/>
            <person name="Kenicer G."/>
            <person name="Young J.P.W."/>
            <person name="Reis V.M."/>
            <person name="Zilli J."/>
            <person name="James E.K."/>
        </authorList>
    </citation>
    <scope>NUCLEOTIDE SEQUENCE</scope>
    <source>
        <strain evidence="1">JPY452</strain>
    </source>
</reference>
<dbReference type="EMBL" id="JAYMRU010000081">
    <property type="protein sequence ID" value="MEM5406354.1"/>
    <property type="molecule type" value="Genomic_DNA"/>
</dbReference>
<sequence>MSDLADFTRLAVTLEPWRHQIVFVGGWAYRLYRYEPRAYTPEYEAVFTQDADVAYKEREALEGNLKEALIGAGFEEKLNGDFKPPAARYTLGDEANGFYAEFLTPLSGSGKKRNKQTGEFEEDATVVNGGVIAQKLRYLEVLLHAPWVVNIPAAESGINEEVAGLRIPNPVSFIIQKLLIRDRRAADKRPQDVLYIHDAIELFGASIDELAPIWKDLEATLTGKQRRLVSDGVAELFSEVNDTLREAAIIPSDRQPDPEDMLKLCQFGFGKIFDMKS</sequence>